<evidence type="ECO:0000313" key="6">
    <source>
        <dbReference type="Proteomes" id="UP000016511"/>
    </source>
</evidence>
<evidence type="ECO:0000256" key="2">
    <source>
        <dbReference type="ARBA" id="ARBA00022801"/>
    </source>
</evidence>
<proteinExistence type="predicted"/>
<protein>
    <submittedName>
        <fullName evidence="5">Trypsin</fullName>
    </submittedName>
</protein>
<dbReference type="PATRIC" id="fig|649747.3.peg.4054"/>
<keyword evidence="4" id="KW-0472">Membrane</keyword>
<organism evidence="5 6">
    <name type="scientific">Aneurinibacillus aneurinilyticus ATCC 12856</name>
    <dbReference type="NCBI Taxonomy" id="649747"/>
    <lineage>
        <taxon>Bacteria</taxon>
        <taxon>Bacillati</taxon>
        <taxon>Bacillota</taxon>
        <taxon>Bacilli</taxon>
        <taxon>Bacillales</taxon>
        <taxon>Paenibacillaceae</taxon>
        <taxon>Aneurinibacillus group</taxon>
        <taxon>Aneurinibacillus</taxon>
    </lineage>
</organism>
<dbReference type="GO" id="GO:0004252">
    <property type="term" value="F:serine-type endopeptidase activity"/>
    <property type="evidence" value="ECO:0007669"/>
    <property type="project" value="InterPro"/>
</dbReference>
<keyword evidence="6" id="KW-1185">Reference proteome</keyword>
<evidence type="ECO:0000256" key="4">
    <source>
        <dbReference type="SAM" id="Phobius"/>
    </source>
</evidence>
<keyword evidence="4" id="KW-1133">Transmembrane helix</keyword>
<dbReference type="InterPro" id="IPR051201">
    <property type="entry name" value="Chloro_Bact_Ser_Proteases"/>
</dbReference>
<accession>U1WYU0</accession>
<sequence>MSVTVNKMISIGLTIAIIGGGGFLIYRVDKTIKNSNVYAQSTLGSIPNQSQEKDKPEFKQIIRDTQKKVVLIEVENEEESGLGSGFLYNDKGDIITNAHVVEGAKKIRIKTSDTSIYLGKVIGMSIEKDVAVIRVKALAGKEPLKINIDKKAEIGDPVIAFGNPHGLENTVTNGIISGIDRDLTIGETKYRGVYQTSAPIAPGNSGGPLVLQSTGEVIGINSAGGKDGNIGFSIPLSQVMTMVQGWSMHPNEKLASESSSEGEGKLSQRYTKDSLAQDARYLVQYFYDSVNSRDYVNAYAVLGSSMKNGLSYEKFRSGYLNTMNVEVKEISVHSSTSSKAEIIAIIEARESNNGEQHVTMYKVTYMIGLENDSLRILKGKGETMK</sequence>
<dbReference type="GeneID" id="92841040"/>
<dbReference type="Proteomes" id="UP000016511">
    <property type="component" value="Unassembled WGS sequence"/>
</dbReference>
<feature type="transmembrane region" description="Helical" evidence="4">
    <location>
        <begin position="6"/>
        <end position="26"/>
    </location>
</feature>
<dbReference type="RefSeq" id="WP_021623878.1">
    <property type="nucleotide sequence ID" value="NZ_KE952884.1"/>
</dbReference>
<name>U1WYU0_ANEAE</name>
<dbReference type="EMBL" id="AWSJ01000275">
    <property type="protein sequence ID" value="ERI07443.1"/>
    <property type="molecule type" value="Genomic_DNA"/>
</dbReference>
<dbReference type="InterPro" id="IPR001940">
    <property type="entry name" value="Peptidase_S1C"/>
</dbReference>
<dbReference type="SUPFAM" id="SSF50494">
    <property type="entry name" value="Trypsin-like serine proteases"/>
    <property type="match status" value="1"/>
</dbReference>
<evidence type="ECO:0000256" key="3">
    <source>
        <dbReference type="ARBA" id="ARBA00022825"/>
    </source>
</evidence>
<dbReference type="HOGENOM" id="CLU_060099_0_0_9"/>
<dbReference type="InterPro" id="IPR009003">
    <property type="entry name" value="Peptidase_S1_PA"/>
</dbReference>
<dbReference type="PRINTS" id="PR00834">
    <property type="entry name" value="PROTEASES2C"/>
</dbReference>
<keyword evidence="1" id="KW-0645">Protease</keyword>
<dbReference type="Gene3D" id="2.40.10.120">
    <property type="match status" value="1"/>
</dbReference>
<dbReference type="AlphaFoldDB" id="U1WYU0"/>
<keyword evidence="4" id="KW-0812">Transmembrane</keyword>
<evidence type="ECO:0000313" key="5">
    <source>
        <dbReference type="EMBL" id="ERI07443.1"/>
    </source>
</evidence>
<dbReference type="STRING" id="649747.HMPREF0083_04485"/>
<reference evidence="5 6" key="1">
    <citation type="submission" date="2013-08" db="EMBL/GenBank/DDBJ databases">
        <authorList>
            <person name="Weinstock G."/>
            <person name="Sodergren E."/>
            <person name="Wylie T."/>
            <person name="Fulton L."/>
            <person name="Fulton R."/>
            <person name="Fronick C."/>
            <person name="O'Laughlin M."/>
            <person name="Godfrey J."/>
            <person name="Miner T."/>
            <person name="Herter B."/>
            <person name="Appelbaum E."/>
            <person name="Cordes M."/>
            <person name="Lek S."/>
            <person name="Wollam A."/>
            <person name="Pepin K.H."/>
            <person name="Palsikar V.B."/>
            <person name="Mitreva M."/>
            <person name="Wilson R.K."/>
        </authorList>
    </citation>
    <scope>NUCLEOTIDE SEQUENCE [LARGE SCALE GENOMIC DNA]</scope>
    <source>
        <strain evidence="5 6">ATCC 12856</strain>
    </source>
</reference>
<dbReference type="GO" id="GO:0006508">
    <property type="term" value="P:proteolysis"/>
    <property type="evidence" value="ECO:0007669"/>
    <property type="project" value="UniProtKB-KW"/>
</dbReference>
<gene>
    <name evidence="5" type="ORF">HMPREF0083_04485</name>
</gene>
<keyword evidence="3" id="KW-0720">Serine protease</keyword>
<comment type="caution">
    <text evidence="5">The sequence shown here is derived from an EMBL/GenBank/DDBJ whole genome shotgun (WGS) entry which is preliminary data.</text>
</comment>
<dbReference type="PANTHER" id="PTHR43343:SF3">
    <property type="entry name" value="PROTEASE DO-LIKE 8, CHLOROPLASTIC"/>
    <property type="match status" value="1"/>
</dbReference>
<dbReference type="Pfam" id="PF13365">
    <property type="entry name" value="Trypsin_2"/>
    <property type="match status" value="1"/>
</dbReference>
<dbReference type="eggNOG" id="COG0265">
    <property type="taxonomic scope" value="Bacteria"/>
</dbReference>
<dbReference type="PANTHER" id="PTHR43343">
    <property type="entry name" value="PEPTIDASE S12"/>
    <property type="match status" value="1"/>
</dbReference>
<evidence type="ECO:0000256" key="1">
    <source>
        <dbReference type="ARBA" id="ARBA00022670"/>
    </source>
</evidence>
<keyword evidence="2" id="KW-0378">Hydrolase</keyword>